<proteinExistence type="predicted"/>
<gene>
    <name evidence="1" type="ORF">HDF25_001087</name>
</gene>
<sequence>MRTPVIILGLISKEFPEDLATELVVFPAIVVEVFNLPAAS</sequence>
<name>A0A7X0MHK5_9SPHI</name>
<accession>A0A7X0MHK5</accession>
<organism evidence="1 2">
    <name type="scientific">Pedobacter cryoconitis</name>
    <dbReference type="NCBI Taxonomy" id="188932"/>
    <lineage>
        <taxon>Bacteria</taxon>
        <taxon>Pseudomonadati</taxon>
        <taxon>Bacteroidota</taxon>
        <taxon>Sphingobacteriia</taxon>
        <taxon>Sphingobacteriales</taxon>
        <taxon>Sphingobacteriaceae</taxon>
        <taxon>Pedobacter</taxon>
    </lineage>
</organism>
<dbReference type="Proteomes" id="UP000521017">
    <property type="component" value="Unassembled WGS sequence"/>
</dbReference>
<evidence type="ECO:0000313" key="2">
    <source>
        <dbReference type="Proteomes" id="UP000521017"/>
    </source>
</evidence>
<dbReference type="AlphaFoldDB" id="A0A7X0MHK5"/>
<comment type="caution">
    <text evidence="1">The sequence shown here is derived from an EMBL/GenBank/DDBJ whole genome shotgun (WGS) entry which is preliminary data.</text>
</comment>
<dbReference type="EMBL" id="JACHCC010000003">
    <property type="protein sequence ID" value="MBB6498946.1"/>
    <property type="molecule type" value="Genomic_DNA"/>
</dbReference>
<reference evidence="1 2" key="1">
    <citation type="submission" date="2020-08" db="EMBL/GenBank/DDBJ databases">
        <title>Genomic Encyclopedia of Type Strains, Phase IV (KMG-V): Genome sequencing to study the core and pangenomes of soil and plant-associated prokaryotes.</title>
        <authorList>
            <person name="Whitman W."/>
        </authorList>
    </citation>
    <scope>NUCLEOTIDE SEQUENCE [LARGE SCALE GENOMIC DNA]</scope>
    <source>
        <strain evidence="1 2">M2T3</strain>
    </source>
</reference>
<protein>
    <submittedName>
        <fullName evidence="1">Uncharacterized protein</fullName>
    </submittedName>
</protein>
<evidence type="ECO:0000313" key="1">
    <source>
        <dbReference type="EMBL" id="MBB6498946.1"/>
    </source>
</evidence>
<dbReference type="RefSeq" id="WP_260409325.1">
    <property type="nucleotide sequence ID" value="NZ_JACHCC010000003.1"/>
</dbReference>